<keyword evidence="9" id="KW-0119">Carbohydrate metabolism</keyword>
<dbReference type="EC" id="5.1.3.2" evidence="5"/>
<dbReference type="SUPFAM" id="SSF51735">
    <property type="entry name" value="NAD(P)-binding Rossmann-fold domains"/>
    <property type="match status" value="1"/>
</dbReference>
<comment type="pathway">
    <text evidence="3">Carbohydrate metabolism; galactose metabolism.</text>
</comment>
<evidence type="ECO:0000313" key="14">
    <source>
        <dbReference type="Proteomes" id="UP000515511"/>
    </source>
</evidence>
<evidence type="ECO:0000259" key="12">
    <source>
        <dbReference type="Pfam" id="PF01370"/>
    </source>
</evidence>
<protein>
    <recommendedName>
        <fullName evidence="6">UDP-glucose 4-epimerase</fullName>
        <ecNumber evidence="5">5.1.3.2</ecNumber>
    </recommendedName>
    <alternativeName>
        <fullName evidence="11">Galactowaldenase</fullName>
    </alternativeName>
    <alternativeName>
        <fullName evidence="10">UDP-galactose 4-epimerase</fullName>
    </alternativeName>
</protein>
<comment type="catalytic activity">
    <reaction evidence="1">
        <text>UDP-alpha-D-glucose = UDP-alpha-D-galactose</text>
        <dbReference type="Rhea" id="RHEA:22168"/>
        <dbReference type="ChEBI" id="CHEBI:58885"/>
        <dbReference type="ChEBI" id="CHEBI:66914"/>
        <dbReference type="EC" id="5.1.3.2"/>
    </reaction>
</comment>
<evidence type="ECO:0000256" key="5">
    <source>
        <dbReference type="ARBA" id="ARBA00013189"/>
    </source>
</evidence>
<dbReference type="Gene3D" id="3.90.25.10">
    <property type="entry name" value="UDP-galactose 4-epimerase, domain 1"/>
    <property type="match status" value="1"/>
</dbReference>
<dbReference type="AlphaFoldDB" id="A0A7G6Y9B9"/>
<comment type="similarity">
    <text evidence="4">Belongs to the NAD(P)-dependent epimerase/dehydratase family.</text>
</comment>
<keyword evidence="8 13" id="KW-0413">Isomerase</keyword>
<dbReference type="PANTHER" id="PTHR43725:SF53">
    <property type="entry name" value="UDP-ARABINOSE 4-EPIMERASE 1"/>
    <property type="match status" value="1"/>
</dbReference>
<accession>A0A7G6Y9B9</accession>
<dbReference type="NCBIfam" id="TIGR01179">
    <property type="entry name" value="galE"/>
    <property type="match status" value="1"/>
</dbReference>
<dbReference type="GO" id="GO:0033499">
    <property type="term" value="P:galactose catabolic process via UDP-galactose, Leloir pathway"/>
    <property type="evidence" value="ECO:0007669"/>
    <property type="project" value="TreeGrafter"/>
</dbReference>
<dbReference type="Proteomes" id="UP000515511">
    <property type="component" value="Chromosome"/>
</dbReference>
<proteinExistence type="inferred from homology"/>
<dbReference type="Gene3D" id="3.40.50.720">
    <property type="entry name" value="NAD(P)-binding Rossmann-like Domain"/>
    <property type="match status" value="1"/>
</dbReference>
<organism evidence="13 14">
    <name type="scientific">Leifsonia shinshuensis</name>
    <dbReference type="NCBI Taxonomy" id="150026"/>
    <lineage>
        <taxon>Bacteria</taxon>
        <taxon>Bacillati</taxon>
        <taxon>Actinomycetota</taxon>
        <taxon>Actinomycetes</taxon>
        <taxon>Micrococcales</taxon>
        <taxon>Microbacteriaceae</taxon>
        <taxon>Leifsonia</taxon>
    </lineage>
</organism>
<dbReference type="InterPro" id="IPR005886">
    <property type="entry name" value="UDP_G4E"/>
</dbReference>
<dbReference type="UniPathway" id="UPA00214"/>
<dbReference type="InterPro" id="IPR001509">
    <property type="entry name" value="Epimerase_deHydtase"/>
</dbReference>
<evidence type="ECO:0000256" key="9">
    <source>
        <dbReference type="ARBA" id="ARBA00023277"/>
    </source>
</evidence>
<dbReference type="EMBL" id="CP043641">
    <property type="protein sequence ID" value="QNE35084.1"/>
    <property type="molecule type" value="Genomic_DNA"/>
</dbReference>
<dbReference type="RefSeq" id="WP_185278251.1">
    <property type="nucleotide sequence ID" value="NZ_CP043641.1"/>
</dbReference>
<feature type="domain" description="NAD-dependent epimerase/dehydratase" evidence="12">
    <location>
        <begin position="3"/>
        <end position="250"/>
    </location>
</feature>
<evidence type="ECO:0000313" key="13">
    <source>
        <dbReference type="EMBL" id="QNE35084.1"/>
    </source>
</evidence>
<evidence type="ECO:0000256" key="3">
    <source>
        <dbReference type="ARBA" id="ARBA00004947"/>
    </source>
</evidence>
<evidence type="ECO:0000256" key="6">
    <source>
        <dbReference type="ARBA" id="ARBA00018569"/>
    </source>
</evidence>
<name>A0A7G6Y9B9_9MICO</name>
<dbReference type="GO" id="GO:0003978">
    <property type="term" value="F:UDP-glucose 4-epimerase activity"/>
    <property type="evidence" value="ECO:0007669"/>
    <property type="project" value="UniProtKB-EC"/>
</dbReference>
<dbReference type="PANTHER" id="PTHR43725">
    <property type="entry name" value="UDP-GLUCOSE 4-EPIMERASE"/>
    <property type="match status" value="1"/>
</dbReference>
<evidence type="ECO:0000256" key="1">
    <source>
        <dbReference type="ARBA" id="ARBA00000083"/>
    </source>
</evidence>
<dbReference type="KEGG" id="lse:F1C12_08040"/>
<reference evidence="14" key="1">
    <citation type="submission" date="2019-09" db="EMBL/GenBank/DDBJ databases">
        <title>Antimicrobial potential of Antarctic Bacteria.</title>
        <authorList>
            <person name="Benaud N."/>
            <person name="Edwards R.J."/>
            <person name="Ferrari B.C."/>
        </authorList>
    </citation>
    <scope>NUCLEOTIDE SEQUENCE [LARGE SCALE GENOMIC DNA]</scope>
    <source>
        <strain evidence="14">INR9</strain>
    </source>
</reference>
<dbReference type="InterPro" id="IPR036291">
    <property type="entry name" value="NAD(P)-bd_dom_sf"/>
</dbReference>
<evidence type="ECO:0000256" key="8">
    <source>
        <dbReference type="ARBA" id="ARBA00023235"/>
    </source>
</evidence>
<dbReference type="Pfam" id="PF01370">
    <property type="entry name" value="Epimerase"/>
    <property type="match status" value="1"/>
</dbReference>
<comment type="cofactor">
    <cofactor evidence="2">
        <name>NAD(+)</name>
        <dbReference type="ChEBI" id="CHEBI:57540"/>
    </cofactor>
</comment>
<evidence type="ECO:0000256" key="10">
    <source>
        <dbReference type="ARBA" id="ARBA00031367"/>
    </source>
</evidence>
<sequence>MRVLVTGGAGYIGSHVVRLLRDRGDDVTIVDDLETGDPGRVPGVDLISLRLDDTAAIDTLAATLAGHDAVIHFAARKRVDESVRRPAWYYQQNVGGMANLLLAMEAADVPALVFSSSAAVYGAAAGERLDESTPTVPINPYGRTKLIGEQMLDEARAATGLRAASLRYFNVAGAGRPELGDTAVLNLVPMVFEKLDQGLAPVIFGDDYPTPDGTCVRDYIHVTDLAEAHLAALDLVARADEPRHHVFNIGTGRGSSVREMVDMILEVSGIDIEPVVAPRRAGDPAAVVADPARARDELGWTARLTLRDIVESAWESHTRFANAANG</sequence>
<evidence type="ECO:0000256" key="2">
    <source>
        <dbReference type="ARBA" id="ARBA00001911"/>
    </source>
</evidence>
<evidence type="ECO:0000256" key="7">
    <source>
        <dbReference type="ARBA" id="ARBA00023027"/>
    </source>
</evidence>
<keyword evidence="7" id="KW-0520">NAD</keyword>
<evidence type="ECO:0000256" key="4">
    <source>
        <dbReference type="ARBA" id="ARBA00007637"/>
    </source>
</evidence>
<gene>
    <name evidence="13" type="primary">galE</name>
    <name evidence="13" type="ORF">F1C12_08040</name>
</gene>
<evidence type="ECO:0000256" key="11">
    <source>
        <dbReference type="ARBA" id="ARBA00033067"/>
    </source>
</evidence>